<comment type="subcellular location">
    <subcellularLocation>
        <location evidence="1">Endoplasmic reticulum membrane</location>
        <topology evidence="1">Single-pass type IV membrane protein</topology>
    </subcellularLocation>
    <subcellularLocation>
        <location evidence="2">Golgi apparatus membrane</location>
        <topology evidence="2">Single-pass type IV membrane protein</topology>
    </subcellularLocation>
</comment>
<evidence type="ECO:0000256" key="3">
    <source>
        <dbReference type="ARBA" id="ARBA00022448"/>
    </source>
</evidence>
<proteinExistence type="inferred from homology"/>
<evidence type="ECO:0000256" key="2">
    <source>
        <dbReference type="ARBA" id="ARBA00004409"/>
    </source>
</evidence>
<dbReference type="Proteomes" id="UP001527925">
    <property type="component" value="Unassembled WGS sequence"/>
</dbReference>
<keyword evidence="3 11" id="KW-0813">Transport</keyword>
<evidence type="ECO:0000256" key="12">
    <source>
        <dbReference type="SAM" id="Coils"/>
    </source>
</evidence>
<accession>A0ABR4NHL3</accession>
<keyword evidence="12" id="KW-0175">Coiled coil</keyword>
<dbReference type="Gene3D" id="1.20.5.110">
    <property type="match status" value="1"/>
</dbReference>
<evidence type="ECO:0000256" key="11">
    <source>
        <dbReference type="PIRNR" id="PIRNR028865"/>
    </source>
</evidence>
<dbReference type="SUPFAM" id="SSF58038">
    <property type="entry name" value="SNARE fusion complex"/>
    <property type="match status" value="1"/>
</dbReference>
<comment type="caution">
    <text evidence="14">The sequence shown here is derived from an EMBL/GenBank/DDBJ whole genome shotgun (WGS) entry which is preliminary data.</text>
</comment>
<evidence type="ECO:0000256" key="9">
    <source>
        <dbReference type="ARBA" id="ARBA00037983"/>
    </source>
</evidence>
<evidence type="ECO:0000256" key="13">
    <source>
        <dbReference type="SAM" id="Phobius"/>
    </source>
</evidence>
<comment type="similarity">
    <text evidence="9 11">Belongs to the BOS1 family.</text>
</comment>
<dbReference type="InterPro" id="IPR027027">
    <property type="entry name" value="GOSR2/Membrin/Bos1"/>
</dbReference>
<dbReference type="EMBL" id="JADGIZ020000004">
    <property type="protein sequence ID" value="KAL2919015.1"/>
    <property type="molecule type" value="Genomic_DNA"/>
</dbReference>
<feature type="transmembrane region" description="Helical" evidence="13">
    <location>
        <begin position="222"/>
        <end position="241"/>
    </location>
</feature>
<comment type="function">
    <text evidence="11">SNARE required for protein transport between the ER and the Golgi complex.</text>
</comment>
<name>A0ABR4NHL3_9FUNG</name>
<dbReference type="Pfam" id="PF12352">
    <property type="entry name" value="V-SNARE_C"/>
    <property type="match status" value="1"/>
</dbReference>
<dbReference type="PANTHER" id="PTHR21230:SF1">
    <property type="entry name" value="GOLGI SNAP RECEPTOR COMPLEX MEMBER 2"/>
    <property type="match status" value="1"/>
</dbReference>
<organism evidence="14 15">
    <name type="scientific">Polyrhizophydium stewartii</name>
    <dbReference type="NCBI Taxonomy" id="2732419"/>
    <lineage>
        <taxon>Eukaryota</taxon>
        <taxon>Fungi</taxon>
        <taxon>Fungi incertae sedis</taxon>
        <taxon>Chytridiomycota</taxon>
        <taxon>Chytridiomycota incertae sedis</taxon>
        <taxon>Chytridiomycetes</taxon>
        <taxon>Rhizophydiales</taxon>
        <taxon>Rhizophydiales incertae sedis</taxon>
        <taxon>Polyrhizophydium</taxon>
    </lineage>
</organism>
<evidence type="ECO:0000256" key="4">
    <source>
        <dbReference type="ARBA" id="ARBA00022692"/>
    </source>
</evidence>
<keyword evidence="5 11" id="KW-0653">Protein transport</keyword>
<evidence type="ECO:0000313" key="14">
    <source>
        <dbReference type="EMBL" id="KAL2919015.1"/>
    </source>
</evidence>
<protein>
    <recommendedName>
        <fullName evidence="10 11">Protein transport protein BOS1</fullName>
    </recommendedName>
</protein>
<reference evidence="14 15" key="1">
    <citation type="submission" date="2023-09" db="EMBL/GenBank/DDBJ databases">
        <title>Pangenome analysis of Batrachochytrium dendrobatidis and related Chytrids.</title>
        <authorList>
            <person name="Yacoub M.N."/>
            <person name="Stajich J.E."/>
            <person name="James T.Y."/>
        </authorList>
    </citation>
    <scope>NUCLEOTIDE SEQUENCE [LARGE SCALE GENOMIC DNA]</scope>
    <source>
        <strain evidence="14 15">JEL0888</strain>
    </source>
</reference>
<gene>
    <name evidence="14" type="primary">BOS1</name>
    <name evidence="14" type="ORF">HK105_201285</name>
</gene>
<dbReference type="PIRSF" id="PIRSF028865">
    <property type="entry name" value="Membrin-2"/>
    <property type="match status" value="1"/>
</dbReference>
<keyword evidence="6 13" id="KW-1133">Transmembrane helix</keyword>
<evidence type="ECO:0000256" key="6">
    <source>
        <dbReference type="ARBA" id="ARBA00022989"/>
    </source>
</evidence>
<evidence type="ECO:0000256" key="10">
    <source>
        <dbReference type="ARBA" id="ARBA00040957"/>
    </source>
</evidence>
<dbReference type="PANTHER" id="PTHR21230">
    <property type="entry name" value="VESICLE TRANSPORT V-SNARE PROTEIN VTI1-RELATED"/>
    <property type="match status" value="1"/>
</dbReference>
<keyword evidence="8 11" id="KW-0472">Membrane</keyword>
<evidence type="ECO:0000313" key="15">
    <source>
        <dbReference type="Proteomes" id="UP001527925"/>
    </source>
</evidence>
<sequence>MSAAVIFSNAIKLKTELQADVASLTTAPAYAAGDLQGRDDAAKRIQAGLASLQRSIADLEDLARREVTAIKRETTSGRAAKLRDEAAQIQTAIDSYRLQEQQRIAEEQRAQLLGADHVLNQRTHGHAHAHGGLDGAGGNPHSEESTILMMDGLLREHTVLGTAEASIDQYLQIGRAALQELYDQRSMLKSTQKRLLDIANQLGLSATVIRFIEQRTAADRQILFAGIIVTVLIMVAIVYYLR</sequence>
<evidence type="ECO:0000256" key="8">
    <source>
        <dbReference type="ARBA" id="ARBA00023136"/>
    </source>
</evidence>
<evidence type="ECO:0000256" key="7">
    <source>
        <dbReference type="ARBA" id="ARBA00023034"/>
    </source>
</evidence>
<evidence type="ECO:0000256" key="5">
    <source>
        <dbReference type="ARBA" id="ARBA00022927"/>
    </source>
</evidence>
<feature type="coiled-coil region" evidence="12">
    <location>
        <begin position="42"/>
        <end position="99"/>
    </location>
</feature>
<keyword evidence="7" id="KW-0333">Golgi apparatus</keyword>
<keyword evidence="4 13" id="KW-0812">Transmembrane</keyword>
<keyword evidence="15" id="KW-1185">Reference proteome</keyword>
<evidence type="ECO:0000256" key="1">
    <source>
        <dbReference type="ARBA" id="ARBA00004163"/>
    </source>
</evidence>
<dbReference type="CDD" id="cd15863">
    <property type="entry name" value="SNARE_GS27"/>
    <property type="match status" value="1"/>
</dbReference>